<feature type="binding site" description="axial binding residue" evidence="9">
    <location>
        <position position="89"/>
    </location>
    <ligand>
        <name>heme c</name>
        <dbReference type="ChEBI" id="CHEBI:61717"/>
        <label>1</label>
    </ligand>
    <ligandPart>
        <name>Fe</name>
        <dbReference type="ChEBI" id="CHEBI:18248"/>
    </ligandPart>
</feature>
<protein>
    <submittedName>
        <fullName evidence="11">C-type cytochrome</fullName>
    </submittedName>
</protein>
<feature type="domain" description="Cytochrome c" evidence="10">
    <location>
        <begin position="216"/>
        <end position="343"/>
    </location>
</feature>
<dbReference type="GO" id="GO:0020037">
    <property type="term" value="F:heme binding"/>
    <property type="evidence" value="ECO:0007669"/>
    <property type="project" value="InterPro"/>
</dbReference>
<evidence type="ECO:0000256" key="3">
    <source>
        <dbReference type="ARBA" id="ARBA00022723"/>
    </source>
</evidence>
<comment type="cofactor">
    <cofactor evidence="8">
        <name>heme</name>
        <dbReference type="ChEBI" id="CHEBI:30413"/>
    </cofactor>
    <text evidence="8">Binds 2 heme groups.</text>
</comment>
<reference evidence="11 12" key="1">
    <citation type="submission" date="2019-04" db="EMBL/GenBank/DDBJ databases">
        <title>Psychroflexus halotolerans sp. nov., isolated from a marine solar saltern.</title>
        <authorList>
            <person name="Feng X."/>
        </authorList>
    </citation>
    <scope>NUCLEOTIDE SEQUENCE [LARGE SCALE GENOMIC DNA]</scope>
    <source>
        <strain evidence="11 12">WDS2C27</strain>
    </source>
</reference>
<keyword evidence="5" id="KW-0574">Periplasm</keyword>
<keyword evidence="6" id="KW-0560">Oxidoreductase</keyword>
<feature type="binding site" description="covalent" evidence="8">
    <location>
        <position position="85"/>
    </location>
    <ligand>
        <name>heme c</name>
        <dbReference type="ChEBI" id="CHEBI:61717"/>
        <label>1</label>
    </ligand>
</feature>
<feature type="binding site" description="axial binding residue" evidence="9">
    <location>
        <position position="233"/>
    </location>
    <ligand>
        <name>heme c</name>
        <dbReference type="ChEBI" id="CHEBI:61717"/>
        <label>2</label>
    </ligand>
    <ligandPart>
        <name>Fe</name>
        <dbReference type="ChEBI" id="CHEBI:18248"/>
    </ligandPart>
</feature>
<keyword evidence="4" id="KW-0732">Signal</keyword>
<dbReference type="Gene3D" id="1.10.760.10">
    <property type="entry name" value="Cytochrome c-like domain"/>
    <property type="match status" value="2"/>
</dbReference>
<name>A0A4U5TQ99_9FLAO</name>
<dbReference type="PROSITE" id="PS51007">
    <property type="entry name" value="CYTC"/>
    <property type="match status" value="1"/>
</dbReference>
<dbReference type="GO" id="GO:0009055">
    <property type="term" value="F:electron transfer activity"/>
    <property type="evidence" value="ECO:0007669"/>
    <property type="project" value="InterPro"/>
</dbReference>
<sequence length="356" mass="40494">MKYSVFILLIIFLSACQNEGLDESYQNLNDENSDNENIFLDLELPSNFPEPTYEIENNRPTQAGFELGKKLFYDGKLSSTGVISCGFCHIQDFAFTHHTHVVSHGVNGALGTRNAPSLQNMIFMEDFNWDGSVSHLDAQPIVPITTEFEMNESITNVLTKLQNDEEYVQLFNAAFENDTIDTQNMLRAISQFVMMMVSADSKYDKVVRNEGSHFNEMEEAGKAVFDQKCAGCHSGSLFTDQSYRNNGLPIDPQYDDEGRMRVTGEEADKYKFKVPSLRNIAVTFPYMHDGRYQTLRDVLDHYDSGVVQTQNLDSVFIQENGQLGIPLTEIEKDEIIAYLNTLTDDNFLLDDRFSEF</sequence>
<dbReference type="OrthoDB" id="9805202at2"/>
<dbReference type="InterPro" id="IPR036909">
    <property type="entry name" value="Cyt_c-like_dom_sf"/>
</dbReference>
<evidence type="ECO:0000256" key="5">
    <source>
        <dbReference type="ARBA" id="ARBA00022764"/>
    </source>
</evidence>
<evidence type="ECO:0000256" key="7">
    <source>
        <dbReference type="ARBA" id="ARBA00023004"/>
    </source>
</evidence>
<comment type="caution">
    <text evidence="11">The sequence shown here is derived from an EMBL/GenBank/DDBJ whole genome shotgun (WGS) entry which is preliminary data.</text>
</comment>
<gene>
    <name evidence="11" type="ORF">FCN74_09295</name>
</gene>
<keyword evidence="7 9" id="KW-0408">Iron</keyword>
<evidence type="ECO:0000256" key="4">
    <source>
        <dbReference type="ARBA" id="ARBA00022729"/>
    </source>
</evidence>
<dbReference type="PIRSF" id="PIRSF000294">
    <property type="entry name" value="Cytochrome-c_peroxidase"/>
    <property type="match status" value="1"/>
</dbReference>
<dbReference type="GO" id="GO:0004130">
    <property type="term" value="F:cytochrome-c peroxidase activity"/>
    <property type="evidence" value="ECO:0007669"/>
    <property type="project" value="TreeGrafter"/>
</dbReference>
<organism evidence="11 12">
    <name type="scientific">Mesohalobacter halotolerans</name>
    <dbReference type="NCBI Taxonomy" id="1883405"/>
    <lineage>
        <taxon>Bacteria</taxon>
        <taxon>Pseudomonadati</taxon>
        <taxon>Bacteroidota</taxon>
        <taxon>Flavobacteriia</taxon>
        <taxon>Flavobacteriales</taxon>
        <taxon>Flavobacteriaceae</taxon>
        <taxon>Mesohalobacter</taxon>
    </lineage>
</organism>
<dbReference type="Proteomes" id="UP000306552">
    <property type="component" value="Unassembled WGS sequence"/>
</dbReference>
<dbReference type="AlphaFoldDB" id="A0A4U5TQ99"/>
<comment type="subcellular location">
    <subcellularLocation>
        <location evidence="1">Periplasm</location>
    </subcellularLocation>
</comment>
<dbReference type="GO" id="GO:0046872">
    <property type="term" value="F:metal ion binding"/>
    <property type="evidence" value="ECO:0007669"/>
    <property type="project" value="UniProtKB-KW"/>
</dbReference>
<feature type="binding site" description="covalent" evidence="8">
    <location>
        <position position="88"/>
    </location>
    <ligand>
        <name>heme c</name>
        <dbReference type="ChEBI" id="CHEBI:61717"/>
        <label>1</label>
    </ligand>
</feature>
<dbReference type="InterPro" id="IPR004852">
    <property type="entry name" value="Di-haem_cyt_c_peroxidsae"/>
</dbReference>
<dbReference type="RefSeq" id="WP_138932314.1">
    <property type="nucleotide sequence ID" value="NZ_SWMU01000003.1"/>
</dbReference>
<dbReference type="GO" id="GO:0042597">
    <property type="term" value="C:periplasmic space"/>
    <property type="evidence" value="ECO:0007669"/>
    <property type="project" value="UniProtKB-SubCell"/>
</dbReference>
<dbReference type="InterPro" id="IPR026259">
    <property type="entry name" value="MauG/Cytc_peroxidase"/>
</dbReference>
<comment type="PTM">
    <text evidence="8">Binds 2 heme groups per subunit.</text>
</comment>
<proteinExistence type="predicted"/>
<evidence type="ECO:0000259" key="10">
    <source>
        <dbReference type="PROSITE" id="PS51007"/>
    </source>
</evidence>
<evidence type="ECO:0000256" key="2">
    <source>
        <dbReference type="ARBA" id="ARBA00022617"/>
    </source>
</evidence>
<dbReference type="PANTHER" id="PTHR30600">
    <property type="entry name" value="CYTOCHROME C PEROXIDASE-RELATED"/>
    <property type="match status" value="1"/>
</dbReference>
<feature type="binding site" description="covalent" evidence="8">
    <location>
        <position position="232"/>
    </location>
    <ligand>
        <name>heme c</name>
        <dbReference type="ChEBI" id="CHEBI:61717"/>
        <label>2</label>
    </ligand>
</feature>
<evidence type="ECO:0000256" key="6">
    <source>
        <dbReference type="ARBA" id="ARBA00023002"/>
    </source>
</evidence>
<evidence type="ECO:0000313" key="12">
    <source>
        <dbReference type="Proteomes" id="UP000306552"/>
    </source>
</evidence>
<dbReference type="InterPro" id="IPR009056">
    <property type="entry name" value="Cyt_c-like_dom"/>
</dbReference>
<dbReference type="Pfam" id="PF03150">
    <property type="entry name" value="CCP_MauG"/>
    <property type="match status" value="1"/>
</dbReference>
<evidence type="ECO:0000256" key="9">
    <source>
        <dbReference type="PIRSR" id="PIRSR000294-2"/>
    </source>
</evidence>
<evidence type="ECO:0000256" key="8">
    <source>
        <dbReference type="PIRSR" id="PIRSR000294-1"/>
    </source>
</evidence>
<keyword evidence="12" id="KW-1185">Reference proteome</keyword>
<dbReference type="PROSITE" id="PS51257">
    <property type="entry name" value="PROKAR_LIPOPROTEIN"/>
    <property type="match status" value="1"/>
</dbReference>
<dbReference type="SUPFAM" id="SSF46626">
    <property type="entry name" value="Cytochrome c"/>
    <property type="match status" value="2"/>
</dbReference>
<keyword evidence="3 9" id="KW-0479">Metal-binding</keyword>
<feature type="binding site" description="covalent" evidence="8">
    <location>
        <position position="229"/>
    </location>
    <ligand>
        <name>heme c</name>
        <dbReference type="ChEBI" id="CHEBI:61717"/>
        <label>2</label>
    </ligand>
</feature>
<evidence type="ECO:0000313" key="11">
    <source>
        <dbReference type="EMBL" id="TKS56196.1"/>
    </source>
</evidence>
<dbReference type="InterPro" id="IPR051395">
    <property type="entry name" value="Cytochrome_c_Peroxidase/MauG"/>
</dbReference>
<evidence type="ECO:0000256" key="1">
    <source>
        <dbReference type="ARBA" id="ARBA00004418"/>
    </source>
</evidence>
<keyword evidence="2 8" id="KW-0349">Heme</keyword>
<accession>A0A4U5TQ99</accession>
<dbReference type="EMBL" id="SWMU01000003">
    <property type="protein sequence ID" value="TKS56196.1"/>
    <property type="molecule type" value="Genomic_DNA"/>
</dbReference>